<evidence type="ECO:0000256" key="1">
    <source>
        <dbReference type="SAM" id="Phobius"/>
    </source>
</evidence>
<dbReference type="InterPro" id="IPR010390">
    <property type="entry name" value="ABC-2_transporter-like"/>
</dbReference>
<feature type="transmembrane region" description="Helical" evidence="1">
    <location>
        <begin position="25"/>
        <end position="47"/>
    </location>
</feature>
<feature type="transmembrane region" description="Helical" evidence="1">
    <location>
        <begin position="235"/>
        <end position="254"/>
    </location>
</feature>
<dbReference type="KEGG" id="halt:IM660_15290"/>
<dbReference type="PANTHER" id="PTHR36833">
    <property type="entry name" value="SLR0610 PROTEIN-RELATED"/>
    <property type="match status" value="1"/>
</dbReference>
<accession>A0A7M1SQZ9</accession>
<keyword evidence="1" id="KW-0472">Membrane</keyword>
<keyword evidence="3" id="KW-1185">Reference proteome</keyword>
<dbReference type="EMBL" id="CP063169">
    <property type="protein sequence ID" value="QOR69990.1"/>
    <property type="molecule type" value="Genomic_DNA"/>
</dbReference>
<name>A0A7M1SQZ9_9MICO</name>
<organism evidence="2 3">
    <name type="scientific">Ruania alkalisoli</name>
    <dbReference type="NCBI Taxonomy" id="2779775"/>
    <lineage>
        <taxon>Bacteria</taxon>
        <taxon>Bacillati</taxon>
        <taxon>Actinomycetota</taxon>
        <taxon>Actinomycetes</taxon>
        <taxon>Micrococcales</taxon>
        <taxon>Ruaniaceae</taxon>
        <taxon>Ruania</taxon>
    </lineage>
</organism>
<evidence type="ECO:0000313" key="3">
    <source>
        <dbReference type="Proteomes" id="UP000593758"/>
    </source>
</evidence>
<dbReference type="PANTHER" id="PTHR36833:SF1">
    <property type="entry name" value="INTEGRAL MEMBRANE TRANSPORT PROTEIN"/>
    <property type="match status" value="1"/>
</dbReference>
<dbReference type="Pfam" id="PF06182">
    <property type="entry name" value="ABC2_membrane_6"/>
    <property type="match status" value="1"/>
</dbReference>
<gene>
    <name evidence="2" type="ORF">IM660_15290</name>
</gene>
<dbReference type="AlphaFoldDB" id="A0A7M1SQZ9"/>
<keyword evidence="1" id="KW-1133">Transmembrane helix</keyword>
<dbReference type="Proteomes" id="UP000593758">
    <property type="component" value="Chromosome"/>
</dbReference>
<sequence>MADFSPYRALLGSRLRAQLTYRRSFALDVLGSVAIGVLEFAEVYVIFSSITVLGELDFVGAAVLFAFANIAFSLADMVVGHLDTLPRYIRTGTLDAFLLRPLPVLAQLITSDIQLRRLGRTCFAIVILALALVAAPIDWTFALLALAVLTPITGALIFAALFVCAAALQFWLVEGGEFANAFTYGGSYAASYPTSIFTLPMRVLFTFVVPAAFTAYLPTLVLLDLAGPALTPSALGLFAPLAAAVIWVVALLGWRAGLRHYTGTGS</sequence>
<feature type="transmembrane region" description="Helical" evidence="1">
    <location>
        <begin position="59"/>
        <end position="80"/>
    </location>
</feature>
<feature type="transmembrane region" description="Helical" evidence="1">
    <location>
        <begin position="203"/>
        <end position="223"/>
    </location>
</feature>
<reference evidence="2 3" key="1">
    <citation type="submission" date="2020-10" db="EMBL/GenBank/DDBJ databases">
        <title>Haloactinobacterium sp. RN3S43, a bacterium isolated from saline soil.</title>
        <authorList>
            <person name="Sun J.-Q."/>
        </authorList>
    </citation>
    <scope>NUCLEOTIDE SEQUENCE [LARGE SCALE GENOMIC DNA]</scope>
    <source>
        <strain evidence="2 3">RN3S43</strain>
    </source>
</reference>
<evidence type="ECO:0000313" key="2">
    <source>
        <dbReference type="EMBL" id="QOR69990.1"/>
    </source>
</evidence>
<keyword evidence="1" id="KW-0812">Transmembrane</keyword>
<protein>
    <submittedName>
        <fullName evidence="2">ABC-2 family transporter protein</fullName>
    </submittedName>
</protein>
<dbReference type="RefSeq" id="WP_193496685.1">
    <property type="nucleotide sequence ID" value="NZ_CP063169.1"/>
</dbReference>
<feature type="transmembrane region" description="Helical" evidence="1">
    <location>
        <begin position="118"/>
        <end position="137"/>
    </location>
</feature>
<proteinExistence type="predicted"/>
<feature type="transmembrane region" description="Helical" evidence="1">
    <location>
        <begin position="143"/>
        <end position="168"/>
    </location>
</feature>